<feature type="non-terminal residue" evidence="3">
    <location>
        <position position="289"/>
    </location>
</feature>
<dbReference type="AlphaFoldDB" id="A0AAV2QBP9"/>
<dbReference type="GO" id="GO:0006508">
    <property type="term" value="P:proteolysis"/>
    <property type="evidence" value="ECO:0007669"/>
    <property type="project" value="InterPro"/>
</dbReference>
<dbReference type="PROSITE" id="PS50208">
    <property type="entry name" value="CASPASE_P20"/>
    <property type="match status" value="1"/>
</dbReference>
<dbReference type="InterPro" id="IPR029030">
    <property type="entry name" value="Caspase-like_dom_sf"/>
</dbReference>
<dbReference type="Proteomes" id="UP001497623">
    <property type="component" value="Unassembled WGS sequence"/>
</dbReference>
<dbReference type="PANTHER" id="PTHR10454:SF210">
    <property type="entry name" value="CASPASE-2"/>
    <property type="match status" value="1"/>
</dbReference>
<protein>
    <recommendedName>
        <fullName evidence="2">Caspase family p20 domain-containing protein</fullName>
    </recommendedName>
</protein>
<accession>A0AAV2QBP9</accession>
<gene>
    <name evidence="3" type="ORF">MNOR_LOCUS10246</name>
</gene>
<evidence type="ECO:0000313" key="4">
    <source>
        <dbReference type="Proteomes" id="UP001497623"/>
    </source>
</evidence>
<keyword evidence="4" id="KW-1185">Reference proteome</keyword>
<evidence type="ECO:0000256" key="1">
    <source>
        <dbReference type="ARBA" id="ARBA00010134"/>
    </source>
</evidence>
<dbReference type="GO" id="GO:0005737">
    <property type="term" value="C:cytoplasm"/>
    <property type="evidence" value="ECO:0007669"/>
    <property type="project" value="TreeGrafter"/>
</dbReference>
<dbReference type="GO" id="GO:0006915">
    <property type="term" value="P:apoptotic process"/>
    <property type="evidence" value="ECO:0007669"/>
    <property type="project" value="TreeGrafter"/>
</dbReference>
<name>A0AAV2QBP9_MEGNR</name>
<dbReference type="PANTHER" id="PTHR10454">
    <property type="entry name" value="CASPASE"/>
    <property type="match status" value="1"/>
</dbReference>
<dbReference type="InterPro" id="IPR002398">
    <property type="entry name" value="Pept_C14"/>
</dbReference>
<dbReference type="InterPro" id="IPR001309">
    <property type="entry name" value="Pept_C14_p20"/>
</dbReference>
<evidence type="ECO:0000313" key="3">
    <source>
        <dbReference type="EMBL" id="CAL4076782.1"/>
    </source>
</evidence>
<dbReference type="InterPro" id="IPR015917">
    <property type="entry name" value="Pept_C14A"/>
</dbReference>
<dbReference type="InterPro" id="IPR011600">
    <property type="entry name" value="Pept_C14_caspase"/>
</dbReference>
<comment type="similarity">
    <text evidence="1">Belongs to the peptidase C14A family.</text>
</comment>
<organism evidence="3 4">
    <name type="scientific">Meganyctiphanes norvegica</name>
    <name type="common">Northern krill</name>
    <name type="synonym">Thysanopoda norvegica</name>
    <dbReference type="NCBI Taxonomy" id="48144"/>
    <lineage>
        <taxon>Eukaryota</taxon>
        <taxon>Metazoa</taxon>
        <taxon>Ecdysozoa</taxon>
        <taxon>Arthropoda</taxon>
        <taxon>Crustacea</taxon>
        <taxon>Multicrustacea</taxon>
        <taxon>Malacostraca</taxon>
        <taxon>Eumalacostraca</taxon>
        <taxon>Eucarida</taxon>
        <taxon>Euphausiacea</taxon>
        <taxon>Euphausiidae</taxon>
        <taxon>Meganyctiphanes</taxon>
    </lineage>
</organism>
<reference evidence="3 4" key="1">
    <citation type="submission" date="2024-05" db="EMBL/GenBank/DDBJ databases">
        <authorList>
            <person name="Wallberg A."/>
        </authorList>
    </citation>
    <scope>NUCLEOTIDE SEQUENCE [LARGE SCALE GENOMIC DNA]</scope>
</reference>
<dbReference type="GO" id="GO:0043525">
    <property type="term" value="P:positive regulation of neuron apoptotic process"/>
    <property type="evidence" value="ECO:0007669"/>
    <property type="project" value="TreeGrafter"/>
</dbReference>
<dbReference type="Pfam" id="PF00656">
    <property type="entry name" value="Peptidase_C14"/>
    <property type="match status" value="1"/>
</dbReference>
<dbReference type="SMART" id="SM00115">
    <property type="entry name" value="CASc"/>
    <property type="match status" value="1"/>
</dbReference>
<comment type="caution">
    <text evidence="3">The sequence shown here is derived from an EMBL/GenBank/DDBJ whole genome shotgun (WGS) entry which is preliminary data.</text>
</comment>
<dbReference type="PRINTS" id="PR00376">
    <property type="entry name" value="IL1BCENZYME"/>
</dbReference>
<dbReference type="Gene3D" id="3.40.50.1460">
    <property type="match status" value="1"/>
</dbReference>
<proteinExistence type="inferred from homology"/>
<evidence type="ECO:0000259" key="2">
    <source>
        <dbReference type="PROSITE" id="PS50208"/>
    </source>
</evidence>
<dbReference type="SUPFAM" id="SSF52129">
    <property type="entry name" value="Caspase-like"/>
    <property type="match status" value="1"/>
</dbReference>
<dbReference type="EMBL" id="CAXKWB010005115">
    <property type="protein sequence ID" value="CAL4076782.1"/>
    <property type="molecule type" value="Genomic_DNA"/>
</dbReference>
<dbReference type="GO" id="GO:0004197">
    <property type="term" value="F:cysteine-type endopeptidase activity"/>
    <property type="evidence" value="ECO:0007669"/>
    <property type="project" value="InterPro"/>
</dbReference>
<feature type="domain" description="Caspase family p20" evidence="2">
    <location>
        <begin position="36"/>
        <end position="161"/>
    </location>
</feature>
<sequence>MITEERNDRTGSYKVICKWEDHLQSKPMDYEIPSGRRGVVHIFNNHEFKNEQNNFESGHNDGKKIMEVFQKLDYKVKHWMNLTKLQTDEAFDSIVRTEGLWNENALIVFVLSHGMDEFNFLSSDELTINLREKMDMFRKDNCESLAYKPKVFLSDFCHGKKDQRGVGPYLSKTANIEDGKQYFGKEEVLTETLYVMASPPGITAVTNSTGSALTLEICDMLKHDIYQKQVLDNQWFQKLNKRLRSKKCPNTVRTIYDPFPGQLFHPEGFSFGYDIAKFFDHINHKKSNP</sequence>